<sequence length="428" mass="49666">MYLPKKICDQKYALGERLGSGSFGTIYKVTEIKTNKEYAAKIEDKSEHSRQIKEEREVYKNLPSDAVGYLKMKEYWSIPSSMYRCLILTLVGKNIESLMKSQPKRKLSLKTVLMIGIQLIDRVETLHNAGFVHRDIKPDNLAMGLGDDSPTLFMLDLGLGKRYIHGNKHIELRKDKGLTGTARYASIRSHKGYELSRRDDIESVAYVLIYLLRGNLPWQGYHSMFGKSKYKQILESKLNTSTSSLCVLIDPVFGQFLDYARKLEFTEKPDYDKWRNIFKSMMEKKSYEFDYIYCWTLPTDKAYLDKEAAKEKARQEAIKAREARLRKLAAEKKRKEKLKKRRVWAPNFNDNLFPSTMPLQQRRALIAQHMQKGPLFSSSPSTEMPLETFNPFYTAYQPTPYLNPYGLPPISSMPIHPITHDPNSTYLF</sequence>
<comment type="caution">
    <text evidence="4">The sequence shown here is derived from an EMBL/GenBank/DDBJ whole genome shotgun (WGS) entry which is preliminary data.</text>
</comment>
<dbReference type="InterPro" id="IPR050235">
    <property type="entry name" value="CK1_Ser-Thr_kinase"/>
</dbReference>
<dbReference type="OrthoDB" id="2265729at2759"/>
<evidence type="ECO:0000313" key="5">
    <source>
        <dbReference type="Proteomes" id="UP000093000"/>
    </source>
</evidence>
<dbReference type="CDD" id="cd14016">
    <property type="entry name" value="STKc_CK1"/>
    <property type="match status" value="1"/>
</dbReference>
<keyword evidence="5" id="KW-1185">Reference proteome</keyword>
<dbReference type="InterPro" id="IPR011009">
    <property type="entry name" value="Kinase-like_dom_sf"/>
</dbReference>
<keyword evidence="1" id="KW-0067">ATP-binding</keyword>
<dbReference type="InterPro" id="IPR000719">
    <property type="entry name" value="Prot_kinase_dom"/>
</dbReference>
<dbReference type="Proteomes" id="UP000093000">
    <property type="component" value="Unassembled WGS sequence"/>
</dbReference>
<evidence type="ECO:0000256" key="1">
    <source>
        <dbReference type="PROSITE-ProRule" id="PRU10141"/>
    </source>
</evidence>
<dbReference type="SUPFAM" id="SSF56112">
    <property type="entry name" value="Protein kinase-like (PK-like)"/>
    <property type="match status" value="1"/>
</dbReference>
<dbReference type="GO" id="GO:0004672">
    <property type="term" value="F:protein kinase activity"/>
    <property type="evidence" value="ECO:0007669"/>
    <property type="project" value="InterPro"/>
</dbReference>
<dbReference type="InterPro" id="IPR017441">
    <property type="entry name" value="Protein_kinase_ATP_BS"/>
</dbReference>
<accession>A0A1C7NTI7</accession>
<dbReference type="AlphaFoldDB" id="A0A1C7NTI7"/>
<keyword evidence="4" id="KW-0418">Kinase</keyword>
<dbReference type="SMART" id="SM00220">
    <property type="entry name" value="S_TKc"/>
    <property type="match status" value="1"/>
</dbReference>
<evidence type="ECO:0000256" key="2">
    <source>
        <dbReference type="SAM" id="Coils"/>
    </source>
</evidence>
<evidence type="ECO:0000313" key="4">
    <source>
        <dbReference type="EMBL" id="OBZ90804.1"/>
    </source>
</evidence>
<dbReference type="EMBL" id="LUGH01000033">
    <property type="protein sequence ID" value="OBZ90804.1"/>
    <property type="molecule type" value="Genomic_DNA"/>
</dbReference>
<dbReference type="Pfam" id="PF00069">
    <property type="entry name" value="Pkinase"/>
    <property type="match status" value="1"/>
</dbReference>
<keyword evidence="2" id="KW-0175">Coiled coil</keyword>
<organism evidence="4 5">
    <name type="scientific">Choanephora cucurbitarum</name>
    <dbReference type="NCBI Taxonomy" id="101091"/>
    <lineage>
        <taxon>Eukaryota</taxon>
        <taxon>Fungi</taxon>
        <taxon>Fungi incertae sedis</taxon>
        <taxon>Mucoromycota</taxon>
        <taxon>Mucoromycotina</taxon>
        <taxon>Mucoromycetes</taxon>
        <taxon>Mucorales</taxon>
        <taxon>Mucorineae</taxon>
        <taxon>Choanephoraceae</taxon>
        <taxon>Choanephoroideae</taxon>
        <taxon>Choanephora</taxon>
    </lineage>
</organism>
<protein>
    <submittedName>
        <fullName evidence="4">Casein kinase I hhp1</fullName>
    </submittedName>
</protein>
<dbReference type="InParanoid" id="A0A1C7NTI7"/>
<dbReference type="PROSITE" id="PS50011">
    <property type="entry name" value="PROTEIN_KINASE_DOM"/>
    <property type="match status" value="1"/>
</dbReference>
<dbReference type="STRING" id="101091.A0A1C7NTI7"/>
<feature type="coiled-coil region" evidence="2">
    <location>
        <begin position="306"/>
        <end position="341"/>
    </location>
</feature>
<dbReference type="PROSITE" id="PS00107">
    <property type="entry name" value="PROTEIN_KINASE_ATP"/>
    <property type="match status" value="1"/>
</dbReference>
<feature type="binding site" evidence="1">
    <location>
        <position position="41"/>
    </location>
    <ligand>
        <name>ATP</name>
        <dbReference type="ChEBI" id="CHEBI:30616"/>
    </ligand>
</feature>
<reference evidence="4 5" key="1">
    <citation type="submission" date="2016-03" db="EMBL/GenBank/DDBJ databases">
        <title>Choanephora cucurbitarum.</title>
        <authorList>
            <person name="Min B."/>
            <person name="Park H."/>
            <person name="Park J.-H."/>
            <person name="Shin H.-D."/>
            <person name="Choi I.-G."/>
        </authorList>
    </citation>
    <scope>NUCLEOTIDE SEQUENCE [LARGE SCALE GENOMIC DNA]</scope>
    <source>
        <strain evidence="4 5">KUS-F28377</strain>
    </source>
</reference>
<proteinExistence type="predicted"/>
<name>A0A1C7NTI7_9FUNG</name>
<feature type="domain" description="Protein kinase" evidence="3">
    <location>
        <begin position="12"/>
        <end position="282"/>
    </location>
</feature>
<gene>
    <name evidence="4" type="primary">hhp1_0</name>
    <name evidence="4" type="ORF">A0J61_01152</name>
</gene>
<keyword evidence="1" id="KW-0547">Nucleotide-binding</keyword>
<dbReference type="PANTHER" id="PTHR11909">
    <property type="entry name" value="CASEIN KINASE-RELATED"/>
    <property type="match status" value="1"/>
</dbReference>
<evidence type="ECO:0000259" key="3">
    <source>
        <dbReference type="PROSITE" id="PS50011"/>
    </source>
</evidence>
<dbReference type="Gene3D" id="1.10.510.10">
    <property type="entry name" value="Transferase(Phosphotransferase) domain 1"/>
    <property type="match status" value="1"/>
</dbReference>
<dbReference type="GO" id="GO:0005524">
    <property type="term" value="F:ATP binding"/>
    <property type="evidence" value="ECO:0007669"/>
    <property type="project" value="UniProtKB-UniRule"/>
</dbReference>
<keyword evidence="4" id="KW-0808">Transferase</keyword>